<keyword evidence="7" id="KW-1185">Reference proteome</keyword>
<dbReference type="Pfam" id="PF02631">
    <property type="entry name" value="RecX_HTH2"/>
    <property type="match status" value="1"/>
</dbReference>
<dbReference type="GO" id="GO:0005737">
    <property type="term" value="C:cytoplasm"/>
    <property type="evidence" value="ECO:0007669"/>
    <property type="project" value="UniProtKB-SubCell"/>
</dbReference>
<reference evidence="6 7" key="1">
    <citation type="submission" date="2020-03" db="EMBL/GenBank/DDBJ databases">
        <title>Sphingomonas sp. nov., isolated from fish.</title>
        <authorList>
            <person name="Hyun D.-W."/>
            <person name="Bae J.-W."/>
        </authorList>
    </citation>
    <scope>NUCLEOTIDE SEQUENCE [LARGE SCALE GENOMIC DNA]</scope>
    <source>
        <strain evidence="6 7">HDW15C</strain>
    </source>
</reference>
<comment type="subcellular location">
    <subcellularLocation>
        <location evidence="1">Cytoplasm</location>
    </subcellularLocation>
</comment>
<name>A0A6G7ZR57_9SPHN</name>
<accession>A0A6G7ZR57</accession>
<dbReference type="EMBL" id="CP049871">
    <property type="protein sequence ID" value="QIL03390.1"/>
    <property type="molecule type" value="Genomic_DNA"/>
</dbReference>
<dbReference type="KEGG" id="ssin:G7078_09415"/>
<dbReference type="Proteomes" id="UP000502502">
    <property type="component" value="Chromosome"/>
</dbReference>
<evidence type="ECO:0000256" key="3">
    <source>
        <dbReference type="ARBA" id="ARBA00018111"/>
    </source>
</evidence>
<comment type="similarity">
    <text evidence="2">Belongs to the RecX family.</text>
</comment>
<evidence type="ECO:0000256" key="1">
    <source>
        <dbReference type="ARBA" id="ARBA00004496"/>
    </source>
</evidence>
<gene>
    <name evidence="6" type="ORF">G7078_09415</name>
</gene>
<sequence>MAADRPQKPRPPLDAGRLDELALRYVGRFATTRAKLHGYLQRKVRQRGWGGDGGPPLEAIVERLADLGYIDDAAFAMAKTRALSSRGYGKQRVQQSLHAAGVGDDDSVDAIALADSERVEAALRFARRRRLGPFAADAKAREERERAIAAMIRAGHSFALSRAIVAMEPGANVDLEALVEKR</sequence>
<evidence type="ECO:0000256" key="2">
    <source>
        <dbReference type="ARBA" id="ARBA00009695"/>
    </source>
</evidence>
<dbReference type="Gene3D" id="1.10.10.10">
    <property type="entry name" value="Winged helix-like DNA-binding domain superfamily/Winged helix DNA-binding domain"/>
    <property type="match status" value="1"/>
</dbReference>
<dbReference type="InterPro" id="IPR053924">
    <property type="entry name" value="RecX_HTH_2nd"/>
</dbReference>
<evidence type="ECO:0000313" key="6">
    <source>
        <dbReference type="EMBL" id="QIL03390.1"/>
    </source>
</evidence>
<evidence type="ECO:0000259" key="5">
    <source>
        <dbReference type="Pfam" id="PF02631"/>
    </source>
</evidence>
<evidence type="ECO:0000256" key="4">
    <source>
        <dbReference type="ARBA" id="ARBA00022490"/>
    </source>
</evidence>
<evidence type="ECO:0000313" key="7">
    <source>
        <dbReference type="Proteomes" id="UP000502502"/>
    </source>
</evidence>
<protein>
    <recommendedName>
        <fullName evidence="3">Regulatory protein RecX</fullName>
    </recommendedName>
</protein>
<dbReference type="InterPro" id="IPR036388">
    <property type="entry name" value="WH-like_DNA-bd_sf"/>
</dbReference>
<proteinExistence type="inferred from homology"/>
<organism evidence="6 7">
    <name type="scientific">Sphingomonas sinipercae</name>
    <dbReference type="NCBI Taxonomy" id="2714944"/>
    <lineage>
        <taxon>Bacteria</taxon>
        <taxon>Pseudomonadati</taxon>
        <taxon>Pseudomonadota</taxon>
        <taxon>Alphaproteobacteria</taxon>
        <taxon>Sphingomonadales</taxon>
        <taxon>Sphingomonadaceae</taxon>
        <taxon>Sphingomonas</taxon>
    </lineage>
</organism>
<feature type="domain" description="RecX second three-helical" evidence="5">
    <location>
        <begin position="71"/>
        <end position="106"/>
    </location>
</feature>
<dbReference type="AlphaFoldDB" id="A0A6G7ZR57"/>
<keyword evidence="4" id="KW-0963">Cytoplasm</keyword>